<evidence type="ECO:0000313" key="1">
    <source>
        <dbReference type="EMBL" id="CAB4164732.1"/>
    </source>
</evidence>
<gene>
    <name evidence="1" type="ORF">UFOVP828_93</name>
</gene>
<organism evidence="1">
    <name type="scientific">uncultured Caudovirales phage</name>
    <dbReference type="NCBI Taxonomy" id="2100421"/>
    <lineage>
        <taxon>Viruses</taxon>
        <taxon>Duplodnaviria</taxon>
        <taxon>Heunggongvirae</taxon>
        <taxon>Uroviricota</taxon>
        <taxon>Caudoviricetes</taxon>
        <taxon>Peduoviridae</taxon>
        <taxon>Maltschvirus</taxon>
        <taxon>Maltschvirus maltsch</taxon>
    </lineage>
</organism>
<protein>
    <submittedName>
        <fullName evidence="1">Uncharacterized protein</fullName>
    </submittedName>
</protein>
<proteinExistence type="predicted"/>
<accession>A0A6J5P0X4</accession>
<sequence length="80" mass="9368">MKKLTLEEKVATKMSSLLSDMRLNLKMIGSYIALQQPMEIHDRLAYVTEVMEQQMTSLDEYYAQDKQDPTDWNPEDDHSV</sequence>
<name>A0A6J5P0X4_9CAUD</name>
<dbReference type="EMBL" id="LR796766">
    <property type="protein sequence ID" value="CAB4164732.1"/>
    <property type="molecule type" value="Genomic_DNA"/>
</dbReference>
<reference evidence="1" key="1">
    <citation type="submission" date="2020-04" db="EMBL/GenBank/DDBJ databases">
        <authorList>
            <person name="Chiriac C."/>
            <person name="Salcher M."/>
            <person name="Ghai R."/>
            <person name="Kavagutti S V."/>
        </authorList>
    </citation>
    <scope>NUCLEOTIDE SEQUENCE</scope>
</reference>